<proteinExistence type="predicted"/>
<dbReference type="RefSeq" id="WP_377709623.1">
    <property type="nucleotide sequence ID" value="NZ_JBHSMP010000007.1"/>
</dbReference>
<organism evidence="1 2">
    <name type="scientific">Paraburkholderia denitrificans</name>
    <dbReference type="NCBI Taxonomy" id="694025"/>
    <lineage>
        <taxon>Bacteria</taxon>
        <taxon>Pseudomonadati</taxon>
        <taxon>Pseudomonadota</taxon>
        <taxon>Betaproteobacteria</taxon>
        <taxon>Burkholderiales</taxon>
        <taxon>Burkholderiaceae</taxon>
        <taxon>Paraburkholderia</taxon>
    </lineage>
</organism>
<name>A0ABW0J4K4_9BURK</name>
<gene>
    <name evidence="1" type="ORF">ACFPTO_03960</name>
</gene>
<evidence type="ECO:0000313" key="2">
    <source>
        <dbReference type="Proteomes" id="UP001596103"/>
    </source>
</evidence>
<evidence type="ECO:0000313" key="1">
    <source>
        <dbReference type="EMBL" id="MFC5427968.1"/>
    </source>
</evidence>
<sequence>MDDPRSESWKGFTIETLVFPVRHCALPGPGLQTYVAVVRIRRAGGILADWHLPRYAQRWASADEAHRETLEYAIRAINTGCFENTGPPPMAVAA</sequence>
<evidence type="ECO:0008006" key="3">
    <source>
        <dbReference type="Google" id="ProtNLM"/>
    </source>
</evidence>
<keyword evidence="2" id="KW-1185">Reference proteome</keyword>
<accession>A0ABW0J4K4</accession>
<dbReference type="EMBL" id="JBHSMP010000007">
    <property type="protein sequence ID" value="MFC5427968.1"/>
    <property type="molecule type" value="Genomic_DNA"/>
</dbReference>
<dbReference type="Proteomes" id="UP001596103">
    <property type="component" value="Unassembled WGS sequence"/>
</dbReference>
<protein>
    <recommendedName>
        <fullName evidence="3">DUF1488 domain-containing protein</fullName>
    </recommendedName>
</protein>
<comment type="caution">
    <text evidence="1">The sequence shown here is derived from an EMBL/GenBank/DDBJ whole genome shotgun (WGS) entry which is preliminary data.</text>
</comment>
<reference evidence="2" key="1">
    <citation type="journal article" date="2019" name="Int. J. Syst. Evol. Microbiol.">
        <title>The Global Catalogue of Microorganisms (GCM) 10K type strain sequencing project: providing services to taxonomists for standard genome sequencing and annotation.</title>
        <authorList>
            <consortium name="The Broad Institute Genomics Platform"/>
            <consortium name="The Broad Institute Genome Sequencing Center for Infectious Disease"/>
            <person name="Wu L."/>
            <person name="Ma J."/>
        </authorList>
    </citation>
    <scope>NUCLEOTIDE SEQUENCE [LARGE SCALE GENOMIC DNA]</scope>
    <source>
        <strain evidence="2">CCUG 56042</strain>
    </source>
</reference>